<comment type="caution">
    <text evidence="1">The sequence shown here is derived from an EMBL/GenBank/DDBJ whole genome shotgun (WGS) entry which is preliminary data.</text>
</comment>
<accession>A0ACC2UTD3</accession>
<name>A0ACC2UTD3_9FUNG</name>
<evidence type="ECO:0000313" key="1">
    <source>
        <dbReference type="EMBL" id="KAJ9090006.1"/>
    </source>
</evidence>
<dbReference type="Proteomes" id="UP001165960">
    <property type="component" value="Unassembled WGS sequence"/>
</dbReference>
<proteinExistence type="predicted"/>
<keyword evidence="2" id="KW-1185">Reference proteome</keyword>
<evidence type="ECO:0000313" key="2">
    <source>
        <dbReference type="Proteomes" id="UP001165960"/>
    </source>
</evidence>
<organism evidence="1 2">
    <name type="scientific">Entomophthora muscae</name>
    <dbReference type="NCBI Taxonomy" id="34485"/>
    <lineage>
        <taxon>Eukaryota</taxon>
        <taxon>Fungi</taxon>
        <taxon>Fungi incertae sedis</taxon>
        <taxon>Zoopagomycota</taxon>
        <taxon>Entomophthoromycotina</taxon>
        <taxon>Entomophthoromycetes</taxon>
        <taxon>Entomophthorales</taxon>
        <taxon>Entomophthoraceae</taxon>
        <taxon>Entomophthora</taxon>
    </lineage>
</organism>
<dbReference type="EMBL" id="QTSX02000020">
    <property type="protein sequence ID" value="KAJ9090006.1"/>
    <property type="molecule type" value="Genomic_DNA"/>
</dbReference>
<gene>
    <name evidence="1" type="ORF">DSO57_1007000</name>
</gene>
<reference evidence="1" key="1">
    <citation type="submission" date="2022-04" db="EMBL/GenBank/DDBJ databases">
        <title>Genome of the entomopathogenic fungus Entomophthora muscae.</title>
        <authorList>
            <person name="Elya C."/>
            <person name="Lovett B.R."/>
            <person name="Lee E."/>
            <person name="Macias A.M."/>
            <person name="Hajek A.E."/>
            <person name="De Bivort B.L."/>
            <person name="Kasson M.T."/>
            <person name="De Fine Licht H.H."/>
            <person name="Stajich J.E."/>
        </authorList>
    </citation>
    <scope>NUCLEOTIDE SEQUENCE</scope>
    <source>
        <strain evidence="1">Berkeley</strain>
    </source>
</reference>
<sequence length="259" mass="29805">MMRQEHNDSTTFKLELDQFPTHAKQCALTGRVEKRPLDPPPVLHVVCSDPQNRKFMTHPNFHIRATLVTVDTQEAVHLIAGERPPLSGTIEQSIIKLEDTNRTPRGFFIFSDLSVRLTGRFCIRFSLCEERKGMFHLIHRIYSSPFEVVHHKVKIPIQPPTALTLALKRQGVKLRITQPPRGKKRLPPPIQAPRAKHHYVDSPILLTPTSSFIRSPLTAESKQHVPTIYHSSFPKPHRDEFRFTNFLRSLNILPINSYL</sequence>
<protein>
    <submittedName>
        <fullName evidence="1">Uncharacterized protein</fullName>
    </submittedName>
</protein>